<keyword evidence="1" id="KW-1133">Transmembrane helix</keyword>
<feature type="transmembrane region" description="Helical" evidence="1">
    <location>
        <begin position="20"/>
        <end position="40"/>
    </location>
</feature>
<gene>
    <name evidence="2" type="ORF">HUK65_13160</name>
</gene>
<keyword evidence="3" id="KW-1185">Reference proteome</keyword>
<dbReference type="AlphaFoldDB" id="A0A7Z0KZ32"/>
<keyword evidence="1" id="KW-0812">Transmembrane</keyword>
<comment type="caution">
    <text evidence="2">The sequence shown here is derived from an EMBL/GenBank/DDBJ whole genome shotgun (WGS) entry which is preliminary data.</text>
</comment>
<organism evidence="2 3">
    <name type="scientific">Rhabdonatronobacter sediminivivens</name>
    <dbReference type="NCBI Taxonomy" id="2743469"/>
    <lineage>
        <taxon>Bacteria</taxon>
        <taxon>Pseudomonadati</taxon>
        <taxon>Pseudomonadota</taxon>
        <taxon>Alphaproteobacteria</taxon>
        <taxon>Rhodobacterales</taxon>
        <taxon>Paracoccaceae</taxon>
        <taxon>Rhabdonatronobacter</taxon>
    </lineage>
</organism>
<name>A0A7Z0KZ32_9RHOB</name>
<dbReference type="EMBL" id="JACBXS010000028">
    <property type="protein sequence ID" value="NYS25939.1"/>
    <property type="molecule type" value="Genomic_DNA"/>
</dbReference>
<proteinExistence type="predicted"/>
<sequence>MSLFDNVFVLIDTRSFSSVWYWIALAVMWSTVSHYTMGVPHDLITRARRRGGMAAEDAEVMTHVQVRRRLTAMRSAGHWITGFVATALTVLLVLGFGYGVELAQAVFLLLAPLSLTGVLAMRTALRIEAGDERGEALWRRLGRLRLATQVTGMVSIFITAMWGMWSILTMSVLGG</sequence>
<evidence type="ECO:0000313" key="2">
    <source>
        <dbReference type="EMBL" id="NYS25939.1"/>
    </source>
</evidence>
<feature type="transmembrane region" description="Helical" evidence="1">
    <location>
        <begin position="146"/>
        <end position="168"/>
    </location>
</feature>
<dbReference type="Proteomes" id="UP000529417">
    <property type="component" value="Unassembled WGS sequence"/>
</dbReference>
<reference evidence="2 3" key="1">
    <citation type="journal article" date="2000" name="Arch. Microbiol.">
        <title>Rhodobaca bogoriensis gen. nov. and sp. nov., an alkaliphilic purple nonsulfur bacterium from African Rift Valley soda lakes.</title>
        <authorList>
            <person name="Milford A.D."/>
            <person name="Achenbach L.A."/>
            <person name="Jung D.O."/>
            <person name="Madigan M.T."/>
        </authorList>
    </citation>
    <scope>NUCLEOTIDE SEQUENCE [LARGE SCALE GENOMIC DNA]</scope>
    <source>
        <strain evidence="2 3">2376</strain>
    </source>
</reference>
<evidence type="ECO:0000256" key="1">
    <source>
        <dbReference type="SAM" id="Phobius"/>
    </source>
</evidence>
<protein>
    <submittedName>
        <fullName evidence="2">Component of SufBCD complex</fullName>
    </submittedName>
</protein>
<evidence type="ECO:0000313" key="3">
    <source>
        <dbReference type="Proteomes" id="UP000529417"/>
    </source>
</evidence>
<feature type="transmembrane region" description="Helical" evidence="1">
    <location>
        <begin position="76"/>
        <end position="99"/>
    </location>
</feature>
<keyword evidence="1" id="KW-0472">Membrane</keyword>
<feature type="transmembrane region" description="Helical" evidence="1">
    <location>
        <begin position="105"/>
        <end position="125"/>
    </location>
</feature>
<accession>A0A7Z0KZ32</accession>
<dbReference type="RefSeq" id="WP_179906737.1">
    <property type="nucleotide sequence ID" value="NZ_JACBXS010000028.1"/>
</dbReference>